<evidence type="ECO:0000313" key="2">
    <source>
        <dbReference type="Proteomes" id="UP000242715"/>
    </source>
</evidence>
<sequence length="78" mass="9316">MAGLHLALEWKMVSHLANGFMQNHGWIPNGYMKNYGWIVENVVETLQLSMDHSMKMSHKDWIGRARCQWRRCHKLRLH</sequence>
<reference evidence="2" key="1">
    <citation type="journal article" date="2017" name="Front. Plant Sci.">
        <title>Climate Clever Clovers: New Paradigm to Reduce the Environmental Footprint of Ruminants by Breeding Low Methanogenic Forages Utilizing Haplotype Variation.</title>
        <authorList>
            <person name="Kaur P."/>
            <person name="Appels R."/>
            <person name="Bayer P.E."/>
            <person name="Keeble-Gagnere G."/>
            <person name="Wang J."/>
            <person name="Hirakawa H."/>
            <person name="Shirasawa K."/>
            <person name="Vercoe P."/>
            <person name="Stefanova K."/>
            <person name="Durmic Z."/>
            <person name="Nichols P."/>
            <person name="Revell C."/>
            <person name="Isobe S.N."/>
            <person name="Edwards D."/>
            <person name="Erskine W."/>
        </authorList>
    </citation>
    <scope>NUCLEOTIDE SEQUENCE [LARGE SCALE GENOMIC DNA]</scope>
    <source>
        <strain evidence="2">cv. Daliak</strain>
    </source>
</reference>
<proteinExistence type="predicted"/>
<evidence type="ECO:0000313" key="1">
    <source>
        <dbReference type="EMBL" id="GAU35624.1"/>
    </source>
</evidence>
<organism evidence="1 2">
    <name type="scientific">Trifolium subterraneum</name>
    <name type="common">Subterranean clover</name>
    <dbReference type="NCBI Taxonomy" id="3900"/>
    <lineage>
        <taxon>Eukaryota</taxon>
        <taxon>Viridiplantae</taxon>
        <taxon>Streptophyta</taxon>
        <taxon>Embryophyta</taxon>
        <taxon>Tracheophyta</taxon>
        <taxon>Spermatophyta</taxon>
        <taxon>Magnoliopsida</taxon>
        <taxon>eudicotyledons</taxon>
        <taxon>Gunneridae</taxon>
        <taxon>Pentapetalae</taxon>
        <taxon>rosids</taxon>
        <taxon>fabids</taxon>
        <taxon>Fabales</taxon>
        <taxon>Fabaceae</taxon>
        <taxon>Papilionoideae</taxon>
        <taxon>50 kb inversion clade</taxon>
        <taxon>NPAAA clade</taxon>
        <taxon>Hologalegina</taxon>
        <taxon>IRL clade</taxon>
        <taxon>Trifolieae</taxon>
        <taxon>Trifolium</taxon>
    </lineage>
</organism>
<dbReference type="EMBL" id="DF973597">
    <property type="protein sequence ID" value="GAU35624.1"/>
    <property type="molecule type" value="Genomic_DNA"/>
</dbReference>
<accession>A0A2Z6MSJ4</accession>
<protein>
    <submittedName>
        <fullName evidence="1">Uncharacterized protein</fullName>
    </submittedName>
</protein>
<gene>
    <name evidence="1" type="ORF">TSUD_30410</name>
</gene>
<name>A0A2Z6MSJ4_TRISU</name>
<keyword evidence="2" id="KW-1185">Reference proteome</keyword>
<dbReference type="AlphaFoldDB" id="A0A2Z6MSJ4"/>
<dbReference type="Proteomes" id="UP000242715">
    <property type="component" value="Unassembled WGS sequence"/>
</dbReference>